<dbReference type="PRINTS" id="PR00111">
    <property type="entry name" value="ABHYDROLASE"/>
</dbReference>
<keyword evidence="3" id="KW-1185">Reference proteome</keyword>
<dbReference type="InterPro" id="IPR050266">
    <property type="entry name" value="AB_hydrolase_sf"/>
</dbReference>
<reference evidence="2 3" key="1">
    <citation type="submission" date="2023-08" db="EMBL/GenBank/DDBJ databases">
        <title>Draft genome sequence of Algoriphagus confluentis.</title>
        <authorList>
            <person name="Takatani N."/>
            <person name="Hosokawa M."/>
            <person name="Sawabe T."/>
        </authorList>
    </citation>
    <scope>NUCLEOTIDE SEQUENCE [LARGE SCALE GENOMIC DNA]</scope>
    <source>
        <strain evidence="2 3">NBRC 111222</strain>
    </source>
</reference>
<dbReference type="PANTHER" id="PTHR43798:SF29">
    <property type="entry name" value="AB HYDROLASE-1 DOMAIN-CONTAINING PROTEIN"/>
    <property type="match status" value="1"/>
</dbReference>
<keyword evidence="2" id="KW-0378">Hydrolase</keyword>
<dbReference type="InterPro" id="IPR029058">
    <property type="entry name" value="AB_hydrolase_fold"/>
</dbReference>
<dbReference type="GO" id="GO:0016787">
    <property type="term" value="F:hydrolase activity"/>
    <property type="evidence" value="ECO:0007669"/>
    <property type="project" value="UniProtKB-KW"/>
</dbReference>
<dbReference type="PANTHER" id="PTHR43798">
    <property type="entry name" value="MONOACYLGLYCEROL LIPASE"/>
    <property type="match status" value="1"/>
</dbReference>
<dbReference type="InterPro" id="IPR000639">
    <property type="entry name" value="Epox_hydrolase-like"/>
</dbReference>
<protein>
    <submittedName>
        <fullName evidence="2">Alpha/beta fold hydrolase</fullName>
    </submittedName>
</protein>
<organism evidence="2 3">
    <name type="scientific">Algoriphagus confluentis</name>
    <dbReference type="NCBI Taxonomy" id="1697556"/>
    <lineage>
        <taxon>Bacteria</taxon>
        <taxon>Pseudomonadati</taxon>
        <taxon>Bacteroidota</taxon>
        <taxon>Cytophagia</taxon>
        <taxon>Cytophagales</taxon>
        <taxon>Cyclobacteriaceae</taxon>
        <taxon>Algoriphagus</taxon>
    </lineage>
</organism>
<evidence type="ECO:0000313" key="2">
    <source>
        <dbReference type="EMBL" id="GMQ28294.1"/>
    </source>
</evidence>
<gene>
    <name evidence="2" type="ORF">Aconfl_09370</name>
</gene>
<dbReference type="InterPro" id="IPR000073">
    <property type="entry name" value="AB_hydrolase_1"/>
</dbReference>
<proteinExistence type="predicted"/>
<evidence type="ECO:0000259" key="1">
    <source>
        <dbReference type="Pfam" id="PF00561"/>
    </source>
</evidence>
<dbReference type="Proteomes" id="UP001338309">
    <property type="component" value="Unassembled WGS sequence"/>
</dbReference>
<dbReference type="Pfam" id="PF00561">
    <property type="entry name" value="Abhydrolase_1"/>
    <property type="match status" value="1"/>
</dbReference>
<name>A0ABQ6PK08_9BACT</name>
<sequence>MRMGRSAVLSIFFLTYPYNPKSREMPFIEANGVKLFYEERGKSPDTLVFSHGLLWSHKMFSSQIEQFSKSYRVIAYDHRGQGQSESKGPYDMDTIASDAAALIENLGLGKVHFAGLSMGGFVGMRLAARRPDLIKSLILMETSANAEPVENLPKYKTLNGIVKWLGVIPPVASKVMPIMFAESWLTNPSNTAEIKHWKKELMANKKSITGPVEGVIYRKGVEDELSKITCPTLIMVGDEDVATKPEKAKFIQMGIGNATLHRIPGAGHSSCIEKPEVVNQLLADWLKANP</sequence>
<dbReference type="EMBL" id="BTPD01000002">
    <property type="protein sequence ID" value="GMQ28294.1"/>
    <property type="molecule type" value="Genomic_DNA"/>
</dbReference>
<evidence type="ECO:0000313" key="3">
    <source>
        <dbReference type="Proteomes" id="UP001338309"/>
    </source>
</evidence>
<dbReference type="PRINTS" id="PR00412">
    <property type="entry name" value="EPOXHYDRLASE"/>
</dbReference>
<dbReference type="Gene3D" id="3.40.50.1820">
    <property type="entry name" value="alpha/beta hydrolase"/>
    <property type="match status" value="1"/>
</dbReference>
<accession>A0ABQ6PK08</accession>
<comment type="caution">
    <text evidence="2">The sequence shown here is derived from an EMBL/GenBank/DDBJ whole genome shotgun (WGS) entry which is preliminary data.</text>
</comment>
<feature type="domain" description="AB hydrolase-1" evidence="1">
    <location>
        <begin position="46"/>
        <end position="145"/>
    </location>
</feature>
<dbReference type="SUPFAM" id="SSF53474">
    <property type="entry name" value="alpha/beta-Hydrolases"/>
    <property type="match status" value="1"/>
</dbReference>